<protein>
    <recommendedName>
        <fullName evidence="1">Nif11 domain-containing protein</fullName>
    </recommendedName>
</protein>
<feature type="domain" description="Nif11" evidence="1">
    <location>
        <begin position="1"/>
        <end position="48"/>
    </location>
</feature>
<proteinExistence type="predicted"/>
<dbReference type="InterPro" id="IPR022516">
    <property type="entry name" value="CHP03798_Ocin"/>
</dbReference>
<evidence type="ECO:0000313" key="2">
    <source>
        <dbReference type="EMBL" id="AHZ34058.1"/>
    </source>
</evidence>
<name>A0A024CHF9_9SYNE</name>
<dbReference type="NCBIfam" id="TIGR03798">
    <property type="entry name" value="leader_Nif11"/>
    <property type="match status" value="1"/>
</dbReference>
<dbReference type="AlphaFoldDB" id="A0A024CHF9"/>
<dbReference type="EMBL" id="KF846553">
    <property type="protein sequence ID" value="AHZ34058.1"/>
    <property type="molecule type" value="Genomic_DNA"/>
</dbReference>
<accession>A0A024CHF9</accession>
<evidence type="ECO:0000259" key="1">
    <source>
        <dbReference type="Pfam" id="PF07862"/>
    </source>
</evidence>
<reference evidence="2" key="1">
    <citation type="journal article" date="2014" name="FEMS Microbiol. Ecol.">
        <title>Development of a targeted metagenomic approach to study a genomic region involved in light harvesting in marine Synechococcus.</title>
        <authorList>
            <person name="Humily F."/>
            <person name="Farrant G.K."/>
            <person name="Marie D."/>
            <person name="Perennou M."/>
            <person name="Mazard S."/>
            <person name="Labadie K."/>
            <person name="Aury J.-M."/>
            <person name="Wincker P."/>
            <person name="Nicolas Segui A."/>
            <person name="Scanlan D.J."/>
            <person name="Garczarek L."/>
        </authorList>
    </citation>
    <scope>NUCLEOTIDE SEQUENCE</scope>
</reference>
<organism evidence="2">
    <name type="scientific">uncultured Synechococcus sp</name>
    <dbReference type="NCBI Taxonomy" id="154535"/>
    <lineage>
        <taxon>Bacteria</taxon>
        <taxon>Bacillati</taxon>
        <taxon>Cyanobacteriota</taxon>
        <taxon>Cyanophyceae</taxon>
        <taxon>Synechococcales</taxon>
        <taxon>Synechococcaceae</taxon>
        <taxon>Synechococcus</taxon>
        <taxon>environmental samples</taxon>
    </lineage>
</organism>
<dbReference type="Pfam" id="PF07862">
    <property type="entry name" value="Nif11"/>
    <property type="match status" value="1"/>
</dbReference>
<sequence length="98" mass="11024">MSIEALNCFLNDVVRFHELATGLKALSSHDQIIAFGQSQGFDFTESEWNTLFSQDFELQSDSIQQSILSANPVHWSWAFRQHTVWRAMLMDGAGDGSA</sequence>
<dbReference type="InterPro" id="IPR012903">
    <property type="entry name" value="Nif11"/>
</dbReference>
<gene>
    <name evidence="2" type="primary">unk8</name>
</gene>